<gene>
    <name evidence="1" type="ORF">CLAFUR5_09597</name>
</gene>
<dbReference type="AlphaFoldDB" id="A0A9Q8UTB8"/>
<dbReference type="OrthoDB" id="3643498at2759"/>
<organism evidence="1 2">
    <name type="scientific">Passalora fulva</name>
    <name type="common">Tomato leaf mold</name>
    <name type="synonym">Cladosporium fulvum</name>
    <dbReference type="NCBI Taxonomy" id="5499"/>
    <lineage>
        <taxon>Eukaryota</taxon>
        <taxon>Fungi</taxon>
        <taxon>Dikarya</taxon>
        <taxon>Ascomycota</taxon>
        <taxon>Pezizomycotina</taxon>
        <taxon>Dothideomycetes</taxon>
        <taxon>Dothideomycetidae</taxon>
        <taxon>Mycosphaerellales</taxon>
        <taxon>Mycosphaerellaceae</taxon>
        <taxon>Fulvia</taxon>
    </lineage>
</organism>
<accession>A0A9Q8UTB8</accession>
<dbReference type="Proteomes" id="UP000756132">
    <property type="component" value="Chromosome 9"/>
</dbReference>
<reference evidence="1" key="2">
    <citation type="journal article" date="2022" name="Microb. Genom.">
        <title>A chromosome-scale genome assembly of the tomato pathogen Cladosporium fulvum reveals a compartmentalized genome architecture and the presence of a dispensable chromosome.</title>
        <authorList>
            <person name="Zaccaron A.Z."/>
            <person name="Chen L.H."/>
            <person name="Samaras A."/>
            <person name="Stergiopoulos I."/>
        </authorList>
    </citation>
    <scope>NUCLEOTIDE SEQUENCE</scope>
    <source>
        <strain evidence="1">Race5_Kim</strain>
    </source>
</reference>
<keyword evidence="2" id="KW-1185">Reference proteome</keyword>
<proteinExistence type="predicted"/>
<reference evidence="1" key="1">
    <citation type="submission" date="2021-12" db="EMBL/GenBank/DDBJ databases">
        <authorList>
            <person name="Zaccaron A."/>
            <person name="Stergiopoulos I."/>
        </authorList>
    </citation>
    <scope>NUCLEOTIDE SEQUENCE</scope>
    <source>
        <strain evidence="1">Race5_Kim</strain>
    </source>
</reference>
<dbReference type="EMBL" id="CP090171">
    <property type="protein sequence ID" value="UJO21668.1"/>
    <property type="molecule type" value="Genomic_DNA"/>
</dbReference>
<dbReference type="GeneID" id="71989475"/>
<evidence type="ECO:0000313" key="2">
    <source>
        <dbReference type="Proteomes" id="UP000756132"/>
    </source>
</evidence>
<dbReference type="RefSeq" id="XP_047766034.1">
    <property type="nucleotide sequence ID" value="XM_047908745.1"/>
</dbReference>
<protein>
    <submittedName>
        <fullName evidence="1">Uncharacterized protein</fullName>
    </submittedName>
</protein>
<name>A0A9Q8UTB8_PASFU</name>
<evidence type="ECO:0000313" key="1">
    <source>
        <dbReference type="EMBL" id="UJO21668.1"/>
    </source>
</evidence>
<dbReference type="KEGG" id="ffu:CLAFUR5_09597"/>
<sequence length="217" mass="24164">MPLRSLLIAQGINRRTRDIIKDSKLYQQALFFRPYGPGPVTVRGAEYPFMHCASEDVCVRDDPGYCMPQGRTAWKCWSCPSTGEENAFVVTNPLLPFCPGDRKNSSYLDHATFSLLLQDPVWNRPEASWRKMLITQPPLFQAIVEHRSAKHNHVFQASLGDLGITAGDCFESACAHGHPICGMVLADFVQLQETDTAGEALERMQQGVASVTNDPPR</sequence>